<protein>
    <submittedName>
        <fullName evidence="1">Uncharacterized protein</fullName>
    </submittedName>
</protein>
<accession>A0A6J5L2D1</accession>
<evidence type="ECO:0000313" key="1">
    <source>
        <dbReference type="EMBL" id="CAB4127446.1"/>
    </source>
</evidence>
<sequence length="124" mass="14013">MTELYDVSGTYGSTLNITSVPSGTNAWYDAYSHSTLHTKDHSIKGDMLVVEMTERDLFPLTSSMSNDNEIIKKNLVAKLVDKLMESNHIEFTKQPDPQNMSLTYRARIFAVPDTDIQLIRTALK</sequence>
<dbReference type="EMBL" id="LR796208">
    <property type="protein sequence ID" value="CAB4127446.1"/>
    <property type="molecule type" value="Genomic_DNA"/>
</dbReference>
<reference evidence="1" key="1">
    <citation type="submission" date="2020-04" db="EMBL/GenBank/DDBJ databases">
        <authorList>
            <person name="Chiriac C."/>
            <person name="Salcher M."/>
            <person name="Ghai R."/>
            <person name="Kavagutti S V."/>
        </authorList>
    </citation>
    <scope>NUCLEOTIDE SEQUENCE</scope>
</reference>
<organism evidence="1">
    <name type="scientific">uncultured Caudovirales phage</name>
    <dbReference type="NCBI Taxonomy" id="2100421"/>
    <lineage>
        <taxon>Viruses</taxon>
        <taxon>Duplodnaviria</taxon>
        <taxon>Heunggongvirae</taxon>
        <taxon>Uroviricota</taxon>
        <taxon>Caudoviricetes</taxon>
        <taxon>Peduoviridae</taxon>
        <taxon>Maltschvirus</taxon>
        <taxon>Maltschvirus maltsch</taxon>
    </lineage>
</organism>
<gene>
    <name evidence="1" type="ORF">UFOVP84_191</name>
</gene>
<name>A0A6J5L2D1_9CAUD</name>
<proteinExistence type="predicted"/>